<keyword evidence="1" id="KW-0732">Signal</keyword>
<reference evidence="3" key="1">
    <citation type="submission" date="2022-07" db="EMBL/GenBank/DDBJ databases">
        <authorList>
            <person name="Trinca V."/>
            <person name="Uliana J.V.C."/>
            <person name="Torres T.T."/>
            <person name="Ward R.J."/>
            <person name="Monesi N."/>
        </authorList>
    </citation>
    <scope>NUCLEOTIDE SEQUENCE</scope>
    <source>
        <strain evidence="3">HSMRA1968</strain>
        <tissue evidence="3">Whole embryos</tissue>
    </source>
</reference>
<evidence type="ECO:0000259" key="2">
    <source>
        <dbReference type="PROSITE" id="PS51788"/>
    </source>
</evidence>
<dbReference type="Proteomes" id="UP001151699">
    <property type="component" value="Chromosome C"/>
</dbReference>
<dbReference type="EMBL" id="WJQU01000004">
    <property type="protein sequence ID" value="KAJ6635834.1"/>
    <property type="molecule type" value="Genomic_DNA"/>
</dbReference>
<dbReference type="AlphaFoldDB" id="A0A9Q0MRU7"/>
<feature type="non-terminal residue" evidence="3">
    <location>
        <position position="1"/>
    </location>
</feature>
<evidence type="ECO:0000256" key="1">
    <source>
        <dbReference type="SAM" id="SignalP"/>
    </source>
</evidence>
<accession>A0A9Q0MRU7</accession>
<name>A0A9Q0MRU7_9DIPT</name>
<feature type="domain" description="CULT" evidence="2">
    <location>
        <begin position="38"/>
        <end position="166"/>
    </location>
</feature>
<feature type="signal peptide" evidence="1">
    <location>
        <begin position="1"/>
        <end position="27"/>
    </location>
</feature>
<feature type="chain" id="PRO_5040163585" evidence="1">
    <location>
        <begin position="28"/>
        <end position="166"/>
    </location>
</feature>
<protein>
    <submittedName>
        <fullName evidence="3">Protein cereblon</fullName>
    </submittedName>
</protein>
<dbReference type="FunFam" id="2.170.150.20:FF:000007">
    <property type="entry name" value="Protein cereblon"/>
    <property type="match status" value="1"/>
</dbReference>
<dbReference type="InterPro" id="IPR034750">
    <property type="entry name" value="CULT"/>
</dbReference>
<dbReference type="OrthoDB" id="5778218at2759"/>
<sequence length="166" mass="18872">MLIAVVDKKWFVILFLFLTLNTFLVSSTSDNSDETILEDFMICRHCGADVSLSNFLTNKRASSSLESKNISLYEKQSVLVQQLENPAKARYHIVTVNIAFCAKIYTQWRSSHSWFPGYAWKLCLCPKCSTHVGWMFEPIETAVDTQILPTEKGFYGLIVSNVLSET</sequence>
<proteinExistence type="predicted"/>
<gene>
    <name evidence="3" type="primary">ohgt_1</name>
    <name evidence="3" type="ORF">Bhyg_14420</name>
</gene>
<comment type="caution">
    <text evidence="3">The sequence shown here is derived from an EMBL/GenBank/DDBJ whole genome shotgun (WGS) entry which is preliminary data.</text>
</comment>
<dbReference type="Gene3D" id="2.170.150.20">
    <property type="entry name" value="Peptide methionine sulfoxide reductase"/>
    <property type="match status" value="1"/>
</dbReference>
<evidence type="ECO:0000313" key="3">
    <source>
        <dbReference type="EMBL" id="KAJ6635834.1"/>
    </source>
</evidence>
<organism evidence="3 4">
    <name type="scientific">Pseudolycoriella hygida</name>
    <dbReference type="NCBI Taxonomy" id="35572"/>
    <lineage>
        <taxon>Eukaryota</taxon>
        <taxon>Metazoa</taxon>
        <taxon>Ecdysozoa</taxon>
        <taxon>Arthropoda</taxon>
        <taxon>Hexapoda</taxon>
        <taxon>Insecta</taxon>
        <taxon>Pterygota</taxon>
        <taxon>Neoptera</taxon>
        <taxon>Endopterygota</taxon>
        <taxon>Diptera</taxon>
        <taxon>Nematocera</taxon>
        <taxon>Sciaroidea</taxon>
        <taxon>Sciaridae</taxon>
        <taxon>Pseudolycoriella</taxon>
    </lineage>
</organism>
<keyword evidence="4" id="KW-1185">Reference proteome</keyword>
<evidence type="ECO:0000313" key="4">
    <source>
        <dbReference type="Proteomes" id="UP001151699"/>
    </source>
</evidence>
<dbReference type="CDD" id="cd15777">
    <property type="entry name" value="CRBN_C_like"/>
    <property type="match status" value="1"/>
</dbReference>
<dbReference type="PROSITE" id="PS51788">
    <property type="entry name" value="CULT"/>
    <property type="match status" value="1"/>
</dbReference>